<organism evidence="2 3">
    <name type="scientific">Senna tora</name>
    <dbReference type="NCBI Taxonomy" id="362788"/>
    <lineage>
        <taxon>Eukaryota</taxon>
        <taxon>Viridiplantae</taxon>
        <taxon>Streptophyta</taxon>
        <taxon>Embryophyta</taxon>
        <taxon>Tracheophyta</taxon>
        <taxon>Spermatophyta</taxon>
        <taxon>Magnoliopsida</taxon>
        <taxon>eudicotyledons</taxon>
        <taxon>Gunneridae</taxon>
        <taxon>Pentapetalae</taxon>
        <taxon>rosids</taxon>
        <taxon>fabids</taxon>
        <taxon>Fabales</taxon>
        <taxon>Fabaceae</taxon>
        <taxon>Caesalpinioideae</taxon>
        <taxon>Cassia clade</taxon>
        <taxon>Senna</taxon>
    </lineage>
</organism>
<dbReference type="EMBL" id="JAAIUW010000003">
    <property type="protein sequence ID" value="KAF7839593.1"/>
    <property type="molecule type" value="Genomic_DNA"/>
</dbReference>
<name>A0A834X9E3_9FABA</name>
<dbReference type="AlphaFoldDB" id="A0A834X9E3"/>
<proteinExistence type="predicted"/>
<dbReference type="OrthoDB" id="1397816at2759"/>
<dbReference type="Proteomes" id="UP000634136">
    <property type="component" value="Unassembled WGS sequence"/>
</dbReference>
<gene>
    <name evidence="2" type="ORF">G2W53_008075</name>
</gene>
<reference evidence="2" key="1">
    <citation type="submission" date="2020-09" db="EMBL/GenBank/DDBJ databases">
        <title>Genome-Enabled Discovery of Anthraquinone Biosynthesis in Senna tora.</title>
        <authorList>
            <person name="Kang S.-H."/>
            <person name="Pandey R.P."/>
            <person name="Lee C.-M."/>
            <person name="Sim J.-S."/>
            <person name="Jeong J.-T."/>
            <person name="Choi B.-S."/>
            <person name="Jung M."/>
            <person name="Ginzburg D."/>
            <person name="Zhao K."/>
            <person name="Won S.Y."/>
            <person name="Oh T.-J."/>
            <person name="Yu Y."/>
            <person name="Kim N.-H."/>
            <person name="Lee O.R."/>
            <person name="Lee T.-H."/>
            <person name="Bashyal P."/>
            <person name="Kim T.-S."/>
            <person name="Lee W.-H."/>
            <person name="Kawkins C."/>
            <person name="Kim C.-K."/>
            <person name="Kim J.S."/>
            <person name="Ahn B.O."/>
            <person name="Rhee S.Y."/>
            <person name="Sohng J.K."/>
        </authorList>
    </citation>
    <scope>NUCLEOTIDE SEQUENCE</scope>
    <source>
        <tissue evidence="2">Leaf</tissue>
    </source>
</reference>
<protein>
    <submittedName>
        <fullName evidence="2">CASP-like protein 1C2</fullName>
    </submittedName>
</protein>
<feature type="chain" id="PRO_5032511784" evidence="1">
    <location>
        <begin position="20"/>
        <end position="41"/>
    </location>
</feature>
<evidence type="ECO:0000256" key="1">
    <source>
        <dbReference type="SAM" id="SignalP"/>
    </source>
</evidence>
<evidence type="ECO:0000313" key="3">
    <source>
        <dbReference type="Proteomes" id="UP000634136"/>
    </source>
</evidence>
<feature type="signal peptide" evidence="1">
    <location>
        <begin position="1"/>
        <end position="19"/>
    </location>
</feature>
<keyword evidence="3" id="KW-1185">Reference proteome</keyword>
<keyword evidence="1" id="KW-0732">Signal</keyword>
<sequence length="41" mass="4534">MRLLASLATFCAAMVMLFAHQTAIFVDSSIHVNFGDLAAYW</sequence>
<comment type="caution">
    <text evidence="2">The sequence shown here is derived from an EMBL/GenBank/DDBJ whole genome shotgun (WGS) entry which is preliminary data.</text>
</comment>
<evidence type="ECO:0000313" key="2">
    <source>
        <dbReference type="EMBL" id="KAF7839593.1"/>
    </source>
</evidence>
<accession>A0A834X9E3</accession>